<proteinExistence type="predicted"/>
<keyword evidence="2" id="KW-0813">Transport</keyword>
<keyword evidence="3 9" id="KW-0762">Sugar transport</keyword>
<dbReference type="InterPro" id="IPR001127">
    <property type="entry name" value="PTS_EIIA_1_perm"/>
</dbReference>
<dbReference type="GO" id="GO:0005737">
    <property type="term" value="C:cytoplasm"/>
    <property type="evidence" value="ECO:0007669"/>
    <property type="project" value="UniProtKB-SubCell"/>
</dbReference>
<dbReference type="GO" id="GO:0016301">
    <property type="term" value="F:kinase activity"/>
    <property type="evidence" value="ECO:0007669"/>
    <property type="project" value="UniProtKB-KW"/>
</dbReference>
<dbReference type="OrthoDB" id="9797715at2"/>
<dbReference type="KEGG" id="xyl:ET495_12060"/>
<protein>
    <submittedName>
        <fullName evidence="9">PTS glucose transporter subunit IIA</fullName>
    </submittedName>
</protein>
<accession>A0A4P6F0I8</accession>
<keyword evidence="6" id="KW-0418">Kinase</keyword>
<keyword evidence="10" id="KW-1185">Reference proteome</keyword>
<sequence length="176" mass="17746">MLEPLTVRSPVTGNVVDVADVPDPVFSGALVGCGIAVVPDPATGGRVVAPVDGTVAKLHPHAFVVTADDGPAVLVHLGIDTVELRGVGFVTHVTEGDHVTAGQVVTTWDPETVRGGGRSPVVPVIVLGTAPEALAGLPRVGAPVTTSDVLFTIQGTVERTPDRPLTGSSPAPRPAA</sequence>
<evidence type="ECO:0000313" key="10">
    <source>
        <dbReference type="Proteomes" id="UP000291758"/>
    </source>
</evidence>
<feature type="region of interest" description="Disordered" evidence="7">
    <location>
        <begin position="156"/>
        <end position="176"/>
    </location>
</feature>
<dbReference type="PANTHER" id="PTHR45008:SF1">
    <property type="entry name" value="PTS SYSTEM GLUCOSE-SPECIFIC EIIA COMPONENT"/>
    <property type="match status" value="1"/>
</dbReference>
<dbReference type="Pfam" id="PF00358">
    <property type="entry name" value="PTS_EIIA_1"/>
    <property type="match status" value="1"/>
</dbReference>
<evidence type="ECO:0000256" key="2">
    <source>
        <dbReference type="ARBA" id="ARBA00022448"/>
    </source>
</evidence>
<dbReference type="PROSITE" id="PS51093">
    <property type="entry name" value="PTS_EIIA_TYPE_1"/>
    <property type="match status" value="1"/>
</dbReference>
<dbReference type="Proteomes" id="UP000291758">
    <property type="component" value="Chromosome"/>
</dbReference>
<feature type="domain" description="PTS EIIA type-1" evidence="8">
    <location>
        <begin position="23"/>
        <end position="128"/>
    </location>
</feature>
<dbReference type="SUPFAM" id="SSF51261">
    <property type="entry name" value="Duplicated hybrid motif"/>
    <property type="match status" value="1"/>
</dbReference>
<evidence type="ECO:0000256" key="6">
    <source>
        <dbReference type="ARBA" id="ARBA00022777"/>
    </source>
</evidence>
<keyword evidence="4" id="KW-0808">Transferase</keyword>
<dbReference type="EMBL" id="CP035495">
    <property type="protein sequence ID" value="QAY63848.1"/>
    <property type="molecule type" value="Genomic_DNA"/>
</dbReference>
<dbReference type="InterPro" id="IPR011055">
    <property type="entry name" value="Dup_hybrid_motif"/>
</dbReference>
<dbReference type="Gene3D" id="2.70.70.10">
    <property type="entry name" value="Glucose Permease (Domain IIA)"/>
    <property type="match status" value="1"/>
</dbReference>
<dbReference type="GO" id="GO:0009401">
    <property type="term" value="P:phosphoenolpyruvate-dependent sugar phosphotransferase system"/>
    <property type="evidence" value="ECO:0007669"/>
    <property type="project" value="UniProtKB-KW"/>
</dbReference>
<dbReference type="NCBIfam" id="TIGR00830">
    <property type="entry name" value="PTBA"/>
    <property type="match status" value="1"/>
</dbReference>
<evidence type="ECO:0000256" key="7">
    <source>
        <dbReference type="SAM" id="MobiDB-lite"/>
    </source>
</evidence>
<gene>
    <name evidence="9" type="ORF">ET495_12060</name>
</gene>
<evidence type="ECO:0000256" key="1">
    <source>
        <dbReference type="ARBA" id="ARBA00004496"/>
    </source>
</evidence>
<dbReference type="AlphaFoldDB" id="A0A4P6F0I8"/>
<keyword evidence="5" id="KW-0598">Phosphotransferase system</keyword>
<name>A0A4P6F0I8_9MICO</name>
<comment type="subcellular location">
    <subcellularLocation>
        <location evidence="1">Cytoplasm</location>
    </subcellularLocation>
</comment>
<evidence type="ECO:0000256" key="5">
    <source>
        <dbReference type="ARBA" id="ARBA00022683"/>
    </source>
</evidence>
<dbReference type="RefSeq" id="WP_129205008.1">
    <property type="nucleotide sequence ID" value="NZ_CP035495.1"/>
</dbReference>
<reference evidence="9 10" key="1">
    <citation type="submission" date="2019-01" db="EMBL/GenBank/DDBJ databases">
        <title>Genome sequencing of strain 2JSPR-7.</title>
        <authorList>
            <person name="Heo J."/>
            <person name="Kim S.-J."/>
            <person name="Kim J.-S."/>
            <person name="Hong S.-B."/>
            <person name="Kwon S.-W."/>
        </authorList>
    </citation>
    <scope>NUCLEOTIDE SEQUENCE [LARGE SCALE GENOMIC DNA]</scope>
    <source>
        <strain evidence="9 10">2JSPR-7</strain>
    </source>
</reference>
<evidence type="ECO:0000259" key="8">
    <source>
        <dbReference type="PROSITE" id="PS51093"/>
    </source>
</evidence>
<evidence type="ECO:0000256" key="3">
    <source>
        <dbReference type="ARBA" id="ARBA00022597"/>
    </source>
</evidence>
<dbReference type="InterPro" id="IPR050890">
    <property type="entry name" value="PTS_EIIA_component"/>
</dbReference>
<organism evidence="9 10">
    <name type="scientific">Xylanimonas allomyrinae</name>
    <dbReference type="NCBI Taxonomy" id="2509459"/>
    <lineage>
        <taxon>Bacteria</taxon>
        <taxon>Bacillati</taxon>
        <taxon>Actinomycetota</taxon>
        <taxon>Actinomycetes</taxon>
        <taxon>Micrococcales</taxon>
        <taxon>Promicromonosporaceae</taxon>
        <taxon>Xylanimonas</taxon>
    </lineage>
</organism>
<dbReference type="PANTHER" id="PTHR45008">
    <property type="entry name" value="PTS SYSTEM GLUCOSE-SPECIFIC EIIA COMPONENT"/>
    <property type="match status" value="1"/>
</dbReference>
<evidence type="ECO:0000256" key="4">
    <source>
        <dbReference type="ARBA" id="ARBA00022679"/>
    </source>
</evidence>
<dbReference type="PROSITE" id="PS00371">
    <property type="entry name" value="PTS_EIIA_TYPE_1_HIS"/>
    <property type="match status" value="1"/>
</dbReference>
<evidence type="ECO:0000313" key="9">
    <source>
        <dbReference type="EMBL" id="QAY63848.1"/>
    </source>
</evidence>